<gene>
    <name evidence="2" type="ORF">BDZ94DRAFT_440025</name>
</gene>
<evidence type="ECO:0000313" key="2">
    <source>
        <dbReference type="EMBL" id="KAF9456130.1"/>
    </source>
</evidence>
<evidence type="ECO:0000256" key="1">
    <source>
        <dbReference type="SAM" id="Phobius"/>
    </source>
</evidence>
<organism evidence="2 3">
    <name type="scientific">Collybia nuda</name>
    <dbReference type="NCBI Taxonomy" id="64659"/>
    <lineage>
        <taxon>Eukaryota</taxon>
        <taxon>Fungi</taxon>
        <taxon>Dikarya</taxon>
        <taxon>Basidiomycota</taxon>
        <taxon>Agaricomycotina</taxon>
        <taxon>Agaricomycetes</taxon>
        <taxon>Agaricomycetidae</taxon>
        <taxon>Agaricales</taxon>
        <taxon>Tricholomatineae</taxon>
        <taxon>Clitocybaceae</taxon>
        <taxon>Collybia</taxon>
    </lineage>
</organism>
<feature type="transmembrane region" description="Helical" evidence="1">
    <location>
        <begin position="111"/>
        <end position="131"/>
    </location>
</feature>
<protein>
    <submittedName>
        <fullName evidence="2">Uncharacterized protein</fullName>
    </submittedName>
</protein>
<keyword evidence="3" id="KW-1185">Reference proteome</keyword>
<proteinExistence type="predicted"/>
<feature type="transmembrane region" description="Helical" evidence="1">
    <location>
        <begin position="179"/>
        <end position="200"/>
    </location>
</feature>
<accession>A0A9P6CBK4</accession>
<comment type="caution">
    <text evidence="2">The sequence shown here is derived from an EMBL/GenBank/DDBJ whole genome shotgun (WGS) entry which is preliminary data.</text>
</comment>
<feature type="transmembrane region" description="Helical" evidence="1">
    <location>
        <begin position="138"/>
        <end position="159"/>
    </location>
</feature>
<evidence type="ECO:0000313" key="3">
    <source>
        <dbReference type="Proteomes" id="UP000807353"/>
    </source>
</evidence>
<reference evidence="2" key="1">
    <citation type="submission" date="2020-11" db="EMBL/GenBank/DDBJ databases">
        <authorList>
            <consortium name="DOE Joint Genome Institute"/>
            <person name="Ahrendt S."/>
            <person name="Riley R."/>
            <person name="Andreopoulos W."/>
            <person name="Labutti K."/>
            <person name="Pangilinan J."/>
            <person name="Ruiz-Duenas F.J."/>
            <person name="Barrasa J.M."/>
            <person name="Sanchez-Garcia M."/>
            <person name="Camarero S."/>
            <person name="Miyauchi S."/>
            <person name="Serrano A."/>
            <person name="Linde D."/>
            <person name="Babiker R."/>
            <person name="Drula E."/>
            <person name="Ayuso-Fernandez I."/>
            <person name="Pacheco R."/>
            <person name="Padilla G."/>
            <person name="Ferreira P."/>
            <person name="Barriuso J."/>
            <person name="Kellner H."/>
            <person name="Castanera R."/>
            <person name="Alfaro M."/>
            <person name="Ramirez L."/>
            <person name="Pisabarro A.G."/>
            <person name="Kuo A."/>
            <person name="Tritt A."/>
            <person name="Lipzen A."/>
            <person name="He G."/>
            <person name="Yan M."/>
            <person name="Ng V."/>
            <person name="Cullen D."/>
            <person name="Martin F."/>
            <person name="Rosso M.-N."/>
            <person name="Henrissat B."/>
            <person name="Hibbett D."/>
            <person name="Martinez A.T."/>
            <person name="Grigoriev I.V."/>
        </authorList>
    </citation>
    <scope>NUCLEOTIDE SEQUENCE</scope>
    <source>
        <strain evidence="2">CBS 247.69</strain>
    </source>
</reference>
<feature type="transmembrane region" description="Helical" evidence="1">
    <location>
        <begin position="71"/>
        <end position="91"/>
    </location>
</feature>
<sequence>MARVRIILSTPPTALMESRELCVSGLQPRDFIFFILPPVIQGVLYGVYFMLFCLSMHIFRKRQSNKGHRGILIGNVVLFVCCTLQCAFGSFPVTGLQSGTTEEILVPVTNNALYVFTNLVANSLFAFRCYVIWGRKKYILWLPSLLILAETGFGSYWCISSMPLGESSDIGIDGLDTRTPLIFTLATNVALTGLSAGRIWWISRKLRILGPKVTRKYNTIIALIVESGLIYCIAIAAYLISIPNNIGFDGFGVTTSEIVVKTFFVILTQVVGIVPTLMVVRIGLGVSTEDAQTILTSQIRFDQGEDGARRIITQQPAMATSTPYIIEG</sequence>
<dbReference type="Proteomes" id="UP000807353">
    <property type="component" value="Unassembled WGS sequence"/>
</dbReference>
<feature type="transmembrane region" description="Helical" evidence="1">
    <location>
        <begin position="31"/>
        <end position="59"/>
    </location>
</feature>
<dbReference type="AlphaFoldDB" id="A0A9P6CBK4"/>
<feature type="transmembrane region" description="Helical" evidence="1">
    <location>
        <begin position="262"/>
        <end position="284"/>
    </location>
</feature>
<keyword evidence="1" id="KW-0812">Transmembrane</keyword>
<feature type="transmembrane region" description="Helical" evidence="1">
    <location>
        <begin position="220"/>
        <end position="242"/>
    </location>
</feature>
<name>A0A9P6CBK4_9AGAR</name>
<keyword evidence="1" id="KW-1133">Transmembrane helix</keyword>
<dbReference type="OrthoDB" id="3226582at2759"/>
<keyword evidence="1" id="KW-0472">Membrane</keyword>
<dbReference type="EMBL" id="MU150455">
    <property type="protein sequence ID" value="KAF9456130.1"/>
    <property type="molecule type" value="Genomic_DNA"/>
</dbReference>